<dbReference type="PROSITE" id="PS00463">
    <property type="entry name" value="ZN2_CY6_FUNGAL_1"/>
    <property type="match status" value="1"/>
</dbReference>
<evidence type="ECO:0000259" key="7">
    <source>
        <dbReference type="PROSITE" id="PS50048"/>
    </source>
</evidence>
<dbReference type="InterPro" id="IPR001138">
    <property type="entry name" value="Zn2Cys6_DnaBD"/>
</dbReference>
<evidence type="ECO:0000256" key="6">
    <source>
        <dbReference type="ARBA" id="ARBA00023242"/>
    </source>
</evidence>
<evidence type="ECO:0000256" key="4">
    <source>
        <dbReference type="ARBA" id="ARBA00023125"/>
    </source>
</evidence>
<sequence length="344" mass="38730">MPPNPITLRRSCEACAKGKRHCDRSLPRCSRCSAKRIACEYINVPLAVRAKAQALSETNQCRGQVMKCNGTTHIRPSLRVEILKTHDRAIIQFLIDGMRQFPITFAEGMKTLFIHPHLYDSSLPQPIRDIHTICRLLRGSEQTSLPFEIIACVVRQKSAKIRQQAERVTTFEELLACIQALILAQCILIFHGDEDDEYAEYTNSMLASLARRLWEQAPIQLPGDLSLRRAWLFAESVRRTIIVSYILCGAYSLGKRNYSMRTPFVDALPFDVRTSLWDAPSEDSWEKATSSRPVSMVSLREYSDMLAAGRVHQVTTFGSLILAACKGLPISSIPFPPINAYEGS</sequence>
<dbReference type="GeneID" id="98141962"/>
<comment type="caution">
    <text evidence="8">The sequence shown here is derived from an EMBL/GenBank/DDBJ whole genome shotgun (WGS) entry which is preliminary data.</text>
</comment>
<evidence type="ECO:0000313" key="9">
    <source>
        <dbReference type="Proteomes" id="UP001610432"/>
    </source>
</evidence>
<accession>A0ABR4LD25</accession>
<evidence type="ECO:0000256" key="5">
    <source>
        <dbReference type="ARBA" id="ARBA00023163"/>
    </source>
</evidence>
<organism evidence="8 9">
    <name type="scientific">Aspergillus lucknowensis</name>
    <dbReference type="NCBI Taxonomy" id="176173"/>
    <lineage>
        <taxon>Eukaryota</taxon>
        <taxon>Fungi</taxon>
        <taxon>Dikarya</taxon>
        <taxon>Ascomycota</taxon>
        <taxon>Pezizomycotina</taxon>
        <taxon>Eurotiomycetes</taxon>
        <taxon>Eurotiomycetidae</taxon>
        <taxon>Eurotiales</taxon>
        <taxon>Aspergillaceae</taxon>
        <taxon>Aspergillus</taxon>
        <taxon>Aspergillus subgen. Nidulantes</taxon>
    </lineage>
</organism>
<feature type="domain" description="Zn(2)-C6 fungal-type" evidence="7">
    <location>
        <begin position="11"/>
        <end position="41"/>
    </location>
</feature>
<dbReference type="PROSITE" id="PS50048">
    <property type="entry name" value="ZN2_CY6_FUNGAL_2"/>
    <property type="match status" value="1"/>
</dbReference>
<keyword evidence="9" id="KW-1185">Reference proteome</keyword>
<dbReference type="PANTHER" id="PTHR47660:SF3">
    <property type="entry name" value="FINGER DOMAIN PROTEIN, PUTATIVE (AFU_ORTHOLOGUE AFUA_4G03310)-RELATED"/>
    <property type="match status" value="1"/>
</dbReference>
<name>A0ABR4LD25_9EURO</name>
<evidence type="ECO:0000256" key="1">
    <source>
        <dbReference type="ARBA" id="ARBA00022723"/>
    </source>
</evidence>
<dbReference type="RefSeq" id="XP_070881427.1">
    <property type="nucleotide sequence ID" value="XM_071026890.1"/>
</dbReference>
<dbReference type="SUPFAM" id="SSF57701">
    <property type="entry name" value="Zn2/Cys6 DNA-binding domain"/>
    <property type="match status" value="1"/>
</dbReference>
<evidence type="ECO:0000256" key="3">
    <source>
        <dbReference type="ARBA" id="ARBA00023015"/>
    </source>
</evidence>
<keyword evidence="2" id="KW-0862">Zinc</keyword>
<dbReference type="Pfam" id="PF00172">
    <property type="entry name" value="Zn_clus"/>
    <property type="match status" value="1"/>
</dbReference>
<dbReference type="CDD" id="cd00067">
    <property type="entry name" value="GAL4"/>
    <property type="match status" value="1"/>
</dbReference>
<keyword evidence="6" id="KW-0539">Nucleus</keyword>
<evidence type="ECO:0000313" key="8">
    <source>
        <dbReference type="EMBL" id="KAL2862448.1"/>
    </source>
</evidence>
<protein>
    <recommendedName>
        <fullName evidence="7">Zn(2)-C6 fungal-type domain-containing protein</fullName>
    </recommendedName>
</protein>
<keyword evidence="3" id="KW-0805">Transcription regulation</keyword>
<dbReference type="PANTHER" id="PTHR47660">
    <property type="entry name" value="TRANSCRIPTION FACTOR WITH C2H2 AND ZN(2)-CYS(6) DNA BINDING DOMAIN (EUROFUNG)-RELATED-RELATED"/>
    <property type="match status" value="1"/>
</dbReference>
<dbReference type="EMBL" id="JBFXLQ010000067">
    <property type="protein sequence ID" value="KAL2862448.1"/>
    <property type="molecule type" value="Genomic_DNA"/>
</dbReference>
<gene>
    <name evidence="8" type="ORF">BJX67DRAFT_296606</name>
</gene>
<keyword evidence="5" id="KW-0804">Transcription</keyword>
<keyword evidence="4" id="KW-0238">DNA-binding</keyword>
<keyword evidence="1" id="KW-0479">Metal-binding</keyword>
<reference evidence="8 9" key="1">
    <citation type="submission" date="2024-07" db="EMBL/GenBank/DDBJ databases">
        <title>Section-level genome sequencing and comparative genomics of Aspergillus sections Usti and Cavernicolus.</title>
        <authorList>
            <consortium name="Lawrence Berkeley National Laboratory"/>
            <person name="Nybo J.L."/>
            <person name="Vesth T.C."/>
            <person name="Theobald S."/>
            <person name="Frisvad J.C."/>
            <person name="Larsen T.O."/>
            <person name="Kjaerboelling I."/>
            <person name="Rothschild-Mancinelli K."/>
            <person name="Lyhne E.K."/>
            <person name="Kogle M.E."/>
            <person name="Barry K."/>
            <person name="Clum A."/>
            <person name="Na H."/>
            <person name="Ledsgaard L."/>
            <person name="Lin J."/>
            <person name="Lipzen A."/>
            <person name="Kuo A."/>
            <person name="Riley R."/>
            <person name="Mondo S."/>
            <person name="Labutti K."/>
            <person name="Haridas S."/>
            <person name="Pangalinan J."/>
            <person name="Salamov A.A."/>
            <person name="Simmons B.A."/>
            <person name="Magnuson J.K."/>
            <person name="Chen J."/>
            <person name="Drula E."/>
            <person name="Henrissat B."/>
            <person name="Wiebenga A."/>
            <person name="Lubbers R.J."/>
            <person name="Gomes A.C."/>
            <person name="Macurrencykelacurrency M.R."/>
            <person name="Stajich J."/>
            <person name="Grigoriev I.V."/>
            <person name="Mortensen U.H."/>
            <person name="De Vries R.P."/>
            <person name="Baker S.E."/>
            <person name="Andersen M.R."/>
        </authorList>
    </citation>
    <scope>NUCLEOTIDE SEQUENCE [LARGE SCALE GENOMIC DNA]</scope>
    <source>
        <strain evidence="8 9">CBS 449.75</strain>
    </source>
</reference>
<proteinExistence type="predicted"/>
<dbReference type="InterPro" id="IPR036864">
    <property type="entry name" value="Zn2-C6_fun-type_DNA-bd_sf"/>
</dbReference>
<evidence type="ECO:0000256" key="2">
    <source>
        <dbReference type="ARBA" id="ARBA00022833"/>
    </source>
</evidence>
<dbReference type="Gene3D" id="4.10.240.10">
    <property type="entry name" value="Zn(2)-C6 fungal-type DNA-binding domain"/>
    <property type="match status" value="1"/>
</dbReference>
<dbReference type="Proteomes" id="UP001610432">
    <property type="component" value="Unassembled WGS sequence"/>
</dbReference>